<accession>A0A498CD34</accession>
<gene>
    <name evidence="2" type="ORF">BCL79_0340</name>
</gene>
<dbReference type="InterPro" id="IPR050706">
    <property type="entry name" value="Cyclic-di-GMP_PDE-like"/>
</dbReference>
<dbReference type="Pfam" id="PF00990">
    <property type="entry name" value="GGDEF"/>
    <property type="match status" value="1"/>
</dbReference>
<dbReference type="InterPro" id="IPR029787">
    <property type="entry name" value="Nucleotide_cyclase"/>
</dbReference>
<dbReference type="Pfam" id="PF00563">
    <property type="entry name" value="EAL"/>
    <property type="match status" value="1"/>
</dbReference>
<comment type="caution">
    <text evidence="2">The sequence shown here is derived from an EMBL/GenBank/DDBJ whole genome shotgun (WGS) entry which is preliminary data.</text>
</comment>
<dbReference type="Gene3D" id="3.30.70.270">
    <property type="match status" value="1"/>
</dbReference>
<dbReference type="Gene3D" id="3.20.20.450">
    <property type="entry name" value="EAL domain"/>
    <property type="match status" value="1"/>
</dbReference>
<dbReference type="CDD" id="cd01948">
    <property type="entry name" value="EAL"/>
    <property type="match status" value="1"/>
</dbReference>
<reference evidence="2 3" key="1">
    <citation type="submission" date="2018-10" db="EMBL/GenBank/DDBJ databases">
        <title>Comparative analysis of microorganisms from saline springs in Andes Mountain Range, Colombia.</title>
        <authorList>
            <person name="Rubin E."/>
        </authorList>
    </citation>
    <scope>NUCLEOTIDE SEQUENCE [LARGE SCALE GENOMIC DNA]</scope>
    <source>
        <strain evidence="2 3">USBA GBX 843</strain>
    </source>
</reference>
<organism evidence="2 3">
    <name type="scientific">Stenotrophomonas rhizophila</name>
    <dbReference type="NCBI Taxonomy" id="216778"/>
    <lineage>
        <taxon>Bacteria</taxon>
        <taxon>Pseudomonadati</taxon>
        <taxon>Pseudomonadota</taxon>
        <taxon>Gammaproteobacteria</taxon>
        <taxon>Lysobacterales</taxon>
        <taxon>Lysobacteraceae</taxon>
        <taxon>Stenotrophomonas</taxon>
    </lineage>
</organism>
<dbReference type="SUPFAM" id="SSF55781">
    <property type="entry name" value="GAF domain-like"/>
    <property type="match status" value="1"/>
</dbReference>
<dbReference type="InterPro" id="IPR029016">
    <property type="entry name" value="GAF-like_dom_sf"/>
</dbReference>
<evidence type="ECO:0000313" key="2">
    <source>
        <dbReference type="EMBL" id="RLK55968.1"/>
    </source>
</evidence>
<evidence type="ECO:0000313" key="3">
    <source>
        <dbReference type="Proteomes" id="UP000274786"/>
    </source>
</evidence>
<dbReference type="RefSeq" id="WP_259462074.1">
    <property type="nucleotide sequence ID" value="NZ_RCDC01000004.1"/>
</dbReference>
<dbReference type="PANTHER" id="PTHR33121">
    <property type="entry name" value="CYCLIC DI-GMP PHOSPHODIESTERASE PDEF"/>
    <property type="match status" value="1"/>
</dbReference>
<dbReference type="SMART" id="SM00065">
    <property type="entry name" value="GAF"/>
    <property type="match status" value="1"/>
</dbReference>
<dbReference type="AlphaFoldDB" id="A0A498CD34"/>
<dbReference type="SMART" id="SM00267">
    <property type="entry name" value="GGDEF"/>
    <property type="match status" value="1"/>
</dbReference>
<evidence type="ECO:0000259" key="1">
    <source>
        <dbReference type="PROSITE" id="PS50883"/>
    </source>
</evidence>
<protein>
    <submittedName>
        <fullName evidence="2">Diguanylate cyclase/phosphodiesterase with GAF sensor</fullName>
    </submittedName>
</protein>
<dbReference type="InterPro" id="IPR003018">
    <property type="entry name" value="GAF"/>
</dbReference>
<sequence>MTPPTSQRDERSAVLSAMQLDGLASVPALDRLTALAGYTFDAPVAFVSILGDVEQRFLSRIGLPMAQTDIRASICAHAVTSEGVLVVPDLQQDPRFRDNPLVTHSPHLRFYAGAPLVAKNGVPIGAFCIMDTRPRTFDQGDQEQLSTLAELVVAQLELRAMSGRLDPVSGLPSRHQFHADLPGILARCADGTAYAVAVDILDIPRANQVGQVLGLRPLEALIRRAGVRLRAALGGVATVYHVGVTRFAFVVEMPAAAQVEALILELRTRMLRPLMAAAVPMSPRFHAGICAVDPDEEDSHDLLRRLLVSMQGAFDARQPFCWYSAQRDEKMHRAYRLASDAERGLQNGDFHLDYQPRFTLDGRRPVSAEALIRWNHPTLGPISPGEFIPVFERTALMDEVTHWVLDTALDQVQAWRAQGQDIPVSINLSSSYLSNASAWQDIRSKLEHRALPFSMIELEITEGEWLRPGSPAIGHIAAMAQAGITVAIDDFGSGYSNFSYLSDLPIHTVKLDKSLIDGIASSSRARAKVSAIHHLAHELGYLTVAEGVEHQAQVDVLAAMGVDEVQGYLLARPMAPAAVMQVFQQAAITPRPVRV</sequence>
<dbReference type="SUPFAM" id="SSF55073">
    <property type="entry name" value="Nucleotide cyclase"/>
    <property type="match status" value="1"/>
</dbReference>
<feature type="domain" description="EAL" evidence="1">
    <location>
        <begin position="334"/>
        <end position="587"/>
    </location>
</feature>
<dbReference type="PROSITE" id="PS50883">
    <property type="entry name" value="EAL"/>
    <property type="match status" value="1"/>
</dbReference>
<dbReference type="InterPro" id="IPR000160">
    <property type="entry name" value="GGDEF_dom"/>
</dbReference>
<dbReference type="PANTHER" id="PTHR33121:SF19">
    <property type="entry name" value="CYCLIC DI-GMP PHOSPHODIESTERASE PA2567"/>
    <property type="match status" value="1"/>
</dbReference>
<dbReference type="GO" id="GO:0071111">
    <property type="term" value="F:cyclic-guanylate-specific phosphodiesterase activity"/>
    <property type="evidence" value="ECO:0007669"/>
    <property type="project" value="InterPro"/>
</dbReference>
<dbReference type="Gene3D" id="3.30.450.40">
    <property type="match status" value="1"/>
</dbReference>
<dbReference type="SMART" id="SM00052">
    <property type="entry name" value="EAL"/>
    <property type="match status" value="1"/>
</dbReference>
<dbReference type="EMBL" id="RCDC01000004">
    <property type="protein sequence ID" value="RLK55968.1"/>
    <property type="molecule type" value="Genomic_DNA"/>
</dbReference>
<dbReference type="InterPro" id="IPR001633">
    <property type="entry name" value="EAL_dom"/>
</dbReference>
<dbReference type="InterPro" id="IPR035919">
    <property type="entry name" value="EAL_sf"/>
</dbReference>
<dbReference type="Pfam" id="PF01590">
    <property type="entry name" value="GAF"/>
    <property type="match status" value="1"/>
</dbReference>
<proteinExistence type="predicted"/>
<dbReference type="SUPFAM" id="SSF141868">
    <property type="entry name" value="EAL domain-like"/>
    <property type="match status" value="1"/>
</dbReference>
<dbReference type="InterPro" id="IPR043128">
    <property type="entry name" value="Rev_trsase/Diguanyl_cyclase"/>
</dbReference>
<name>A0A498CD34_9GAMM</name>
<dbReference type="Proteomes" id="UP000274786">
    <property type="component" value="Unassembled WGS sequence"/>
</dbReference>